<feature type="domain" description="NAD(P)-binding" evidence="1">
    <location>
        <begin position="7"/>
        <end position="142"/>
    </location>
</feature>
<name>A0A175R7E0_9HYPH</name>
<dbReference type="PANTHER" id="PTHR47129:SF1">
    <property type="entry name" value="NMRA-LIKE DOMAIN-CONTAINING PROTEIN"/>
    <property type="match status" value="1"/>
</dbReference>
<dbReference type="Proteomes" id="UP000078272">
    <property type="component" value="Unassembled WGS sequence"/>
</dbReference>
<dbReference type="InterPro" id="IPR016040">
    <property type="entry name" value="NAD(P)-bd_dom"/>
</dbReference>
<organism evidence="2 3">
    <name type="scientific">Aureimonas ureilytica</name>
    <dbReference type="NCBI Taxonomy" id="401562"/>
    <lineage>
        <taxon>Bacteria</taxon>
        <taxon>Pseudomonadati</taxon>
        <taxon>Pseudomonadota</taxon>
        <taxon>Alphaproteobacteria</taxon>
        <taxon>Hyphomicrobiales</taxon>
        <taxon>Aurantimonadaceae</taxon>
        <taxon>Aureimonas</taxon>
    </lineage>
</organism>
<evidence type="ECO:0000313" key="2">
    <source>
        <dbReference type="EMBL" id="KTQ89645.1"/>
    </source>
</evidence>
<accession>A0A175R7E0</accession>
<sequence>MSIAITGATGALGRLVLQDLAARRPTETVLALARSPEKLREAGIEARRFDYSDPATLAPALAGVSTLLLISSSEVGQREAQHRAVIAAAKAAGVGHIVYTSLLHADRSTLSLAGEHLATEAALRDSGLPHTILRNGWYTENYMASLPPALAHGAFIGSAGEGRISSAARRDYAEAAAVVLTESGHQGKVYELAGDEAYTLTDLAAELSRQSGRSIPYIDMPEADYAGALTGAGLPATMAEAFASYDAKAAEGALFDDGRALSRLIGRPTTPLFASVAEALRQAA</sequence>
<protein>
    <submittedName>
        <fullName evidence="2">NmrA family transcriptional regulator</fullName>
    </submittedName>
</protein>
<dbReference type="Gene3D" id="3.40.50.720">
    <property type="entry name" value="NAD(P)-binding Rossmann-like Domain"/>
    <property type="match status" value="1"/>
</dbReference>
<dbReference type="STRING" id="401562.NS365_03370"/>
<dbReference type="InterPro" id="IPR052718">
    <property type="entry name" value="NmrA-type_oxidoreductase"/>
</dbReference>
<dbReference type="AlphaFoldDB" id="A0A175R7E0"/>
<reference evidence="2 3" key="1">
    <citation type="journal article" date="2016" name="Front. Microbiol.">
        <title>Genomic Resource of Rice Seed Associated Bacteria.</title>
        <authorList>
            <person name="Midha S."/>
            <person name="Bansal K."/>
            <person name="Sharma S."/>
            <person name="Kumar N."/>
            <person name="Patil P.P."/>
            <person name="Chaudhry V."/>
            <person name="Patil P.B."/>
        </authorList>
    </citation>
    <scope>NUCLEOTIDE SEQUENCE [LARGE SCALE GENOMIC DNA]</scope>
    <source>
        <strain evidence="2 3">NS226</strain>
    </source>
</reference>
<dbReference type="Gene3D" id="3.90.25.10">
    <property type="entry name" value="UDP-galactose 4-epimerase, domain 1"/>
    <property type="match status" value="1"/>
</dbReference>
<dbReference type="InterPro" id="IPR036291">
    <property type="entry name" value="NAD(P)-bd_dom_sf"/>
</dbReference>
<dbReference type="Pfam" id="PF13460">
    <property type="entry name" value="NAD_binding_10"/>
    <property type="match status" value="1"/>
</dbReference>
<evidence type="ECO:0000313" key="3">
    <source>
        <dbReference type="Proteomes" id="UP000078272"/>
    </source>
</evidence>
<gene>
    <name evidence="2" type="ORF">NS226_16415</name>
</gene>
<comment type="caution">
    <text evidence="2">The sequence shown here is derived from an EMBL/GenBank/DDBJ whole genome shotgun (WGS) entry which is preliminary data.</text>
</comment>
<proteinExistence type="predicted"/>
<evidence type="ECO:0000259" key="1">
    <source>
        <dbReference type="Pfam" id="PF13460"/>
    </source>
</evidence>
<dbReference type="OrthoDB" id="7771794at2"/>
<dbReference type="SUPFAM" id="SSF51735">
    <property type="entry name" value="NAD(P)-binding Rossmann-fold domains"/>
    <property type="match status" value="1"/>
</dbReference>
<dbReference type="CDD" id="cd05269">
    <property type="entry name" value="TMR_SDR_a"/>
    <property type="match status" value="1"/>
</dbReference>
<dbReference type="PANTHER" id="PTHR47129">
    <property type="entry name" value="QUINONE OXIDOREDUCTASE 2"/>
    <property type="match status" value="1"/>
</dbReference>
<dbReference type="PATRIC" id="fig|401562.3.peg.3008"/>
<dbReference type="EMBL" id="LDPZ01000038">
    <property type="protein sequence ID" value="KTQ89645.1"/>
    <property type="molecule type" value="Genomic_DNA"/>
</dbReference>